<dbReference type="InterPro" id="IPR027124">
    <property type="entry name" value="Swc5/CFDP1/2"/>
</dbReference>
<dbReference type="Gene3D" id="3.60.10.10">
    <property type="entry name" value="Endonuclease/exonuclease/phosphatase"/>
    <property type="match status" value="1"/>
</dbReference>
<reference evidence="2" key="1">
    <citation type="submission" date="2017-09" db="EMBL/GenBank/DDBJ databases">
        <title>Contemporary evolution of a Lepidopteran species, Heliothis virescens, in response to modern agricultural practices.</title>
        <authorList>
            <person name="Fritz M.L."/>
            <person name="Deyonke A.M."/>
            <person name="Papanicolaou A."/>
            <person name="Micinski S."/>
            <person name="Westbrook J."/>
            <person name="Gould F."/>
        </authorList>
    </citation>
    <scope>NUCLEOTIDE SEQUENCE [LARGE SCALE GENOMIC DNA]</scope>
    <source>
        <strain evidence="2">HvINT-</strain>
        <tissue evidence="2">Whole body</tissue>
    </source>
</reference>
<dbReference type="InterPro" id="IPR036691">
    <property type="entry name" value="Endo/exonu/phosph_ase_sf"/>
</dbReference>
<sequence length="417" mass="48936">MELMDSLKNTKYDVVGLSEVRRTGTSIQEYDDFIFCYTGETQGLYGVGFIINKYLKSSIVCFNGFSERVALLKLNIKGYQLDILQVYAPTEASKEEEVESFYNTINETLKCSCKNVIVMGDFNSKIGQPRPEERLIMKNHGYGVRNSRGERLIEFAYENKLNIMNTFFKKPKSQRWTWRSPDGNTKNEIDYILTNLDKNVLNVQVLNVNFPTDHRLVRASIMLRDTRKTRTRYTNRLINTLKNETEISAYKLSLEKQIDELQYQEDATIQTNYENIIRVIEKGLHFAKNTEQHTTKPSVISAYTRKLIDRRKQLHKTKPKTRAQKNELKALYKLISKNIKRDYTAHRSKIIEKHISITGSIKRAYKELKTHRIWIKQLKETDKLSQNRTDIMKTATNFYKILYGCQTDNPTCTYIYR</sequence>
<gene>
    <name evidence="2" type="ORF">B5V51_2126</name>
</gene>
<dbReference type="EMBL" id="NWSH01001447">
    <property type="protein sequence ID" value="PCG71212.1"/>
    <property type="molecule type" value="Genomic_DNA"/>
</dbReference>
<dbReference type="CDD" id="cd09076">
    <property type="entry name" value="L1-EN"/>
    <property type="match status" value="1"/>
</dbReference>
<dbReference type="STRING" id="7102.A0A2A4JIH6"/>
<dbReference type="Pfam" id="PF03372">
    <property type="entry name" value="Exo_endo_phos"/>
    <property type="match status" value="1"/>
</dbReference>
<dbReference type="PANTHER" id="PTHR23227">
    <property type="entry name" value="BUCENTAUR RELATED"/>
    <property type="match status" value="1"/>
</dbReference>
<dbReference type="PANTHER" id="PTHR23227:SF67">
    <property type="entry name" value="CRANIOFACIAL DEVELOPMENT PROTEIN 2-LIKE"/>
    <property type="match status" value="1"/>
</dbReference>
<comment type="caution">
    <text evidence="2">The sequence shown here is derived from an EMBL/GenBank/DDBJ whole genome shotgun (WGS) entry which is preliminary data.</text>
</comment>
<evidence type="ECO:0000259" key="1">
    <source>
        <dbReference type="Pfam" id="PF03372"/>
    </source>
</evidence>
<dbReference type="SUPFAM" id="SSF56219">
    <property type="entry name" value="DNase I-like"/>
    <property type="match status" value="1"/>
</dbReference>
<accession>A0A2A4JIH6</accession>
<protein>
    <recommendedName>
        <fullName evidence="1">Endonuclease/exonuclease/phosphatase domain-containing protein</fullName>
    </recommendedName>
</protein>
<proteinExistence type="predicted"/>
<dbReference type="AlphaFoldDB" id="A0A2A4JIH6"/>
<name>A0A2A4JIH6_HELVI</name>
<organism evidence="2">
    <name type="scientific">Heliothis virescens</name>
    <name type="common">Tobacco budworm moth</name>
    <dbReference type="NCBI Taxonomy" id="7102"/>
    <lineage>
        <taxon>Eukaryota</taxon>
        <taxon>Metazoa</taxon>
        <taxon>Ecdysozoa</taxon>
        <taxon>Arthropoda</taxon>
        <taxon>Hexapoda</taxon>
        <taxon>Insecta</taxon>
        <taxon>Pterygota</taxon>
        <taxon>Neoptera</taxon>
        <taxon>Endopterygota</taxon>
        <taxon>Lepidoptera</taxon>
        <taxon>Glossata</taxon>
        <taxon>Ditrysia</taxon>
        <taxon>Noctuoidea</taxon>
        <taxon>Noctuidae</taxon>
        <taxon>Heliothinae</taxon>
        <taxon>Heliothis</taxon>
    </lineage>
</organism>
<feature type="domain" description="Endonuclease/exonuclease/phosphatase" evidence="1">
    <location>
        <begin position="3"/>
        <end position="214"/>
    </location>
</feature>
<dbReference type="GO" id="GO:0003824">
    <property type="term" value="F:catalytic activity"/>
    <property type="evidence" value="ECO:0007669"/>
    <property type="project" value="InterPro"/>
</dbReference>
<dbReference type="InterPro" id="IPR005135">
    <property type="entry name" value="Endo/exonuclease/phosphatase"/>
</dbReference>
<evidence type="ECO:0000313" key="2">
    <source>
        <dbReference type="EMBL" id="PCG71212.1"/>
    </source>
</evidence>